<reference evidence="1" key="1">
    <citation type="submission" date="2023-03" db="EMBL/GenBank/DDBJ databases">
        <title>Chromosome-level genomes of two armyworms, Mythimna separata and Mythimna loreyi, provide insights into the biosynthesis and reception of sex pheromones.</title>
        <authorList>
            <person name="Zhao H."/>
        </authorList>
    </citation>
    <scope>NUCLEOTIDE SEQUENCE</scope>
    <source>
        <strain evidence="1">BeijingLab</strain>
    </source>
</reference>
<proteinExistence type="predicted"/>
<dbReference type="EMBL" id="CM056798">
    <property type="protein sequence ID" value="KAJ8711854.1"/>
    <property type="molecule type" value="Genomic_DNA"/>
</dbReference>
<dbReference type="Proteomes" id="UP001231649">
    <property type="component" value="Chromosome 22"/>
</dbReference>
<keyword evidence="2" id="KW-1185">Reference proteome</keyword>
<sequence>MKKLKCLMFGLLLSLFLCDGAKILVLFPVPSTSHGILGDNMVKHLLDGGHEVTYITPYVSKQPSHPKLRIIDVSDNRLYNDKMLNLKNIMSGAVNLKNNEVVFENLVNVAALTLENQNVQNLLKDRTYNFDVIIGEYMFTYLYSSLPAVLQCPFIWFSTTELHSMILDPMQGPLNPAYVSDYRVAQIAPYSFEVRVKMLWALLKELYQRNGKFYDKEEEIFMKLIAPIVKEHGRPVPNYNDLKYNASLLLENSQVAIGSAIPLPPNCKYIGGYHIPDSIQPLPEDLKKIMDNADNGVIYFSMGSILKSKDLPDGIKEGLLKLFGGLKQTVLWKFEDQLPGMPKNVHIMQWAPQQSILAHPNMVLFITHGGLLSLTEAVHFAVPVIVIPVFADQFLNANQAQRKGYAIKVDLTFYLHKDLKMALGKVLSDLPKYAERVKELSVAYHDKPMKPKDALNFWVNHVVKTKGAPHLKSVALQVPLYQRVYLDLIAVILVILIVLLKIFCLVTGKKSMKVKTN</sequence>
<accession>A0ACC2QAP0</accession>
<organism evidence="1 2">
    <name type="scientific">Mythimna loreyi</name>
    <dbReference type="NCBI Taxonomy" id="667449"/>
    <lineage>
        <taxon>Eukaryota</taxon>
        <taxon>Metazoa</taxon>
        <taxon>Ecdysozoa</taxon>
        <taxon>Arthropoda</taxon>
        <taxon>Hexapoda</taxon>
        <taxon>Insecta</taxon>
        <taxon>Pterygota</taxon>
        <taxon>Neoptera</taxon>
        <taxon>Endopterygota</taxon>
        <taxon>Lepidoptera</taxon>
        <taxon>Glossata</taxon>
        <taxon>Ditrysia</taxon>
        <taxon>Noctuoidea</taxon>
        <taxon>Noctuidae</taxon>
        <taxon>Noctuinae</taxon>
        <taxon>Hadenini</taxon>
        <taxon>Mythimna</taxon>
    </lineage>
</organism>
<comment type="caution">
    <text evidence="1">The sequence shown here is derived from an EMBL/GenBank/DDBJ whole genome shotgun (WGS) entry which is preliminary data.</text>
</comment>
<evidence type="ECO:0000313" key="2">
    <source>
        <dbReference type="Proteomes" id="UP001231649"/>
    </source>
</evidence>
<gene>
    <name evidence="1" type="ORF">PYW08_008808</name>
</gene>
<name>A0ACC2QAP0_9NEOP</name>
<evidence type="ECO:0000313" key="1">
    <source>
        <dbReference type="EMBL" id="KAJ8711854.1"/>
    </source>
</evidence>
<protein>
    <submittedName>
        <fullName evidence="1">Uncharacterized protein</fullName>
    </submittedName>
</protein>